<feature type="coiled-coil region" evidence="1">
    <location>
        <begin position="28"/>
        <end position="87"/>
    </location>
</feature>
<feature type="region of interest" description="Disordered" evidence="2">
    <location>
        <begin position="841"/>
        <end position="898"/>
    </location>
</feature>
<feature type="coiled-coil region" evidence="1">
    <location>
        <begin position="772"/>
        <end position="834"/>
    </location>
</feature>
<evidence type="ECO:0000313" key="5">
    <source>
        <dbReference type="Proteomes" id="UP000267844"/>
    </source>
</evidence>
<evidence type="ECO:0000256" key="2">
    <source>
        <dbReference type="SAM" id="MobiDB-lite"/>
    </source>
</evidence>
<feature type="region of interest" description="Disordered" evidence="2">
    <location>
        <begin position="1152"/>
        <end position="1174"/>
    </location>
</feature>
<feature type="compositionally biased region" description="Basic and acidic residues" evidence="2">
    <location>
        <begin position="1152"/>
        <end position="1171"/>
    </location>
</feature>
<gene>
    <name evidence="4" type="ORF">EGI89_01940</name>
</gene>
<feature type="domain" description="Phage tail tape measure protein" evidence="3">
    <location>
        <begin position="209"/>
        <end position="400"/>
    </location>
</feature>
<protein>
    <submittedName>
        <fullName evidence="4">Phage tail tape measure protein</fullName>
    </submittedName>
</protein>
<dbReference type="EMBL" id="RHPO01000002">
    <property type="protein sequence ID" value="RRT94149.1"/>
    <property type="molecule type" value="Genomic_DNA"/>
</dbReference>
<accession>A0A427BT59</accession>
<dbReference type="NCBIfam" id="TIGR01760">
    <property type="entry name" value="tape_meas_TP901"/>
    <property type="match status" value="1"/>
</dbReference>
<feature type="coiled-coil region" evidence="1">
    <location>
        <begin position="1227"/>
        <end position="1279"/>
    </location>
</feature>
<sequence>MAKKIHEEDIKLNIIINGDKSQKELGDLDKSTKELISTNKDLKKAKADLVAQGKKDSAEFQNLSKQIRENNAVIKTNEARMKELRAEIGINALTMQQLRKHANELKYSLNNMVPGTAEWKKLNAELQETNARIRQLNTAGQEQQLTFGQAADWLNKYQAMIVGVAATVTGLTYSLQQWLDYSGKLADANSNVMKVTGFTQKQIDELNISLGKISTRTSRMELLGLAEQAGRLGKTSLKDVEGFVEVANRLKVALGDDLGESQIQDVGKLVTTYKVGAETGKEFEGAMEALGSSINEVSASGANQASFLVDYMNRMAGVASQAKLSAADNLGYAATFDELGQSVEVTSTAMNKVLLDMFKNPGEYAKIAGISIKDFNKLLNEDSNAAMIKFLEGLNGNSAGLQTMVQKMEELDAGGTRGVASLSALANNLDILKARQDTANQSMQEATSLTNEYNIKNNNLAATLDKIKKTTAGWFSSDTLVSWLTNVVNVFAKLIGATEDADKSGARWRNNLLVIAKVVATLVAGLISYKAALQLTALWTNRNTAGSILYNAQLKLQNILAAIAIVRTELYAAAQLLLAGNIRGAIAQVRALNTVLFASPWGVVIGLVTAATTAFFLFSDSANEANDIMSATTRIANDVADATTNQKSKIETLIATINDENSTLEQKQKALEILKTITNGYLDTLTLENMKTGQSIQLIKDYIKHIDDLAKAKAIVALKTELYSQQLKNSTKITALETEKKNTKATGKGYGDDGKFFGFDIGRNQKSIQYEIDQAKSENIQIENQLAVANTLQGKQSEAIRNRIAKNTATLKTLKANSAEAKQLTAKIKADNEELNALIGLSDTTSTTANNSSSEFTTPSDKESEKARKKAEKDAENARKKAEREADNARKKAKAERDKYYEDLKKETEKNEEEILKIQRDYEDLGLESIEDSFAKERATMSVEHQRKMDGLRAQLIDEKTLKILNEQKATATKNGDTALVSRIDQMKATYLSKNAEINDLLTAQQNKYSNDLLQLSRKYQLSEIDKLIESGNKKIEEQKRLQRSELATISSVDDAKEILKRSLNDKELKEIKTWQDAKTALEKQYEQETLALQEEFLREQLSQLQAISEGSTETGIDFNLLTPEQQENFKSQIEELKSQIDELIIKKNELKGQGEDDKSGNKGKKGDDGNSKGSLNKYSADIFGMSPDDWQMLFNHLEQGKIGFEEIAAVIGVMQQMYAQYAQMVAANENRELQKFEDRTNRKKDALSKQLDQGYINQATYNAEVQKLEDAYNKKKAETEYKQAKREKQMNIVTSLMNTAGAITAALKNPGGPAGIVLASIVGAMGAIQTGMILKQPLPSKGFQDGYIDIEREQDGKRFRAKRAGIAKTGLVSQPTHFLAGEQGQHFPEMIIDGPTWKGLSPDIKNALQNDIMRVKGFENGSYGNIASTDNSELIAFLKLNYEVLDDLRVNGIDSRIANNYQNSTNIEKGLERLRKFKAKTKA</sequence>
<dbReference type="Pfam" id="PF10145">
    <property type="entry name" value="PhageMin_Tail"/>
    <property type="match status" value="1"/>
</dbReference>
<comment type="caution">
    <text evidence="4">The sequence shown here is derived from an EMBL/GenBank/DDBJ whole genome shotgun (WGS) entry which is preliminary data.</text>
</comment>
<evidence type="ECO:0000313" key="4">
    <source>
        <dbReference type="EMBL" id="RRT94149.1"/>
    </source>
</evidence>
<dbReference type="GO" id="GO:0005200">
    <property type="term" value="F:structural constituent of cytoskeleton"/>
    <property type="evidence" value="ECO:0007669"/>
    <property type="project" value="TreeGrafter"/>
</dbReference>
<dbReference type="RefSeq" id="WP_125348944.1">
    <property type="nucleotide sequence ID" value="NZ_RHPN01000002.1"/>
</dbReference>
<dbReference type="PANTHER" id="PTHR47357:SF1">
    <property type="entry name" value="SPINDLE POLE BODY COMPONENT 110"/>
    <property type="match status" value="1"/>
</dbReference>
<keyword evidence="1" id="KW-0175">Coiled coil</keyword>
<name>A0A427BT59_9FLAO</name>
<dbReference type="Proteomes" id="UP000267844">
    <property type="component" value="Unassembled WGS sequence"/>
</dbReference>
<dbReference type="PANTHER" id="PTHR47357">
    <property type="entry name" value="COP1-INTERACTIVE PROTEIN 1"/>
    <property type="match status" value="1"/>
</dbReference>
<proteinExistence type="predicted"/>
<organism evidence="4 5">
    <name type="scientific">Empedobacter falsenii</name>
    <dbReference type="NCBI Taxonomy" id="343874"/>
    <lineage>
        <taxon>Bacteria</taxon>
        <taxon>Pseudomonadati</taxon>
        <taxon>Bacteroidota</taxon>
        <taxon>Flavobacteriia</taxon>
        <taxon>Flavobacteriales</taxon>
        <taxon>Weeksellaceae</taxon>
        <taxon>Empedobacter</taxon>
    </lineage>
</organism>
<feature type="compositionally biased region" description="Low complexity" evidence="2">
    <location>
        <begin position="842"/>
        <end position="858"/>
    </location>
</feature>
<evidence type="ECO:0000256" key="1">
    <source>
        <dbReference type="SAM" id="Coils"/>
    </source>
</evidence>
<dbReference type="InterPro" id="IPR010090">
    <property type="entry name" value="Phage_tape_meas"/>
</dbReference>
<evidence type="ECO:0000259" key="3">
    <source>
        <dbReference type="Pfam" id="PF10145"/>
    </source>
</evidence>
<dbReference type="GO" id="GO:0005856">
    <property type="term" value="C:cytoskeleton"/>
    <property type="evidence" value="ECO:0007669"/>
    <property type="project" value="TreeGrafter"/>
</dbReference>
<reference evidence="4 5" key="1">
    <citation type="submission" date="2018-10" db="EMBL/GenBank/DDBJ databases">
        <title>Transmission dynamics of multidrug resistant bacteria on intensive care unit surfaces.</title>
        <authorList>
            <person name="D'Souza A.W."/>
            <person name="Potter R.F."/>
            <person name="Wallace M."/>
            <person name="Shupe A."/>
            <person name="Patel S."/>
            <person name="Sun S."/>
            <person name="Gul D."/>
            <person name="Kwon J.H."/>
            <person name="Andleeb S."/>
            <person name="Burnham C.-A.D."/>
            <person name="Dantas G."/>
        </authorList>
    </citation>
    <scope>NUCLEOTIDE SEQUENCE [LARGE SCALE GENOMIC DNA]</scope>
    <source>
        <strain evidence="4 5">WF_348</strain>
    </source>
</reference>
<feature type="compositionally biased region" description="Basic and acidic residues" evidence="2">
    <location>
        <begin position="860"/>
        <end position="898"/>
    </location>
</feature>